<dbReference type="Pfam" id="PF00083">
    <property type="entry name" value="Sugar_tr"/>
    <property type="match status" value="1"/>
</dbReference>
<dbReference type="CDD" id="cd17369">
    <property type="entry name" value="MFS_ShiA_like"/>
    <property type="match status" value="1"/>
</dbReference>
<feature type="domain" description="Major facilitator superfamily (MFS) profile" evidence="9">
    <location>
        <begin position="19"/>
        <end position="428"/>
    </location>
</feature>
<feature type="transmembrane region" description="Helical" evidence="8">
    <location>
        <begin position="311"/>
        <end position="328"/>
    </location>
</feature>
<comment type="subcellular location">
    <subcellularLocation>
        <location evidence="1">Cell membrane</location>
        <topology evidence="1">Multi-pass membrane protein</topology>
    </subcellularLocation>
</comment>
<keyword evidence="3" id="KW-1003">Cell membrane</keyword>
<feature type="transmembrane region" description="Helical" evidence="8">
    <location>
        <begin position="93"/>
        <end position="113"/>
    </location>
</feature>
<evidence type="ECO:0000313" key="11">
    <source>
        <dbReference type="Proteomes" id="UP001501536"/>
    </source>
</evidence>
<feature type="transmembrane region" description="Helical" evidence="8">
    <location>
        <begin position="56"/>
        <end position="81"/>
    </location>
</feature>
<feature type="transmembrane region" description="Helical" evidence="8">
    <location>
        <begin position="375"/>
        <end position="396"/>
    </location>
</feature>
<dbReference type="InterPro" id="IPR011701">
    <property type="entry name" value="MFS"/>
</dbReference>
<feature type="transmembrane region" description="Helical" evidence="8">
    <location>
        <begin position="168"/>
        <end position="189"/>
    </location>
</feature>
<proteinExistence type="predicted"/>
<name>A0ABP7DQK8_9MICC</name>
<keyword evidence="5 8" id="KW-1133">Transmembrane helix</keyword>
<feature type="transmembrane region" description="Helical" evidence="8">
    <location>
        <begin position="281"/>
        <end position="302"/>
    </location>
</feature>
<evidence type="ECO:0000256" key="3">
    <source>
        <dbReference type="ARBA" id="ARBA00022475"/>
    </source>
</evidence>
<dbReference type="SUPFAM" id="SSF103473">
    <property type="entry name" value="MFS general substrate transporter"/>
    <property type="match status" value="1"/>
</dbReference>
<dbReference type="InterPro" id="IPR020846">
    <property type="entry name" value="MFS_dom"/>
</dbReference>
<dbReference type="PANTHER" id="PTHR43045:SF1">
    <property type="entry name" value="SHIKIMATE TRANSPORTER"/>
    <property type="match status" value="1"/>
</dbReference>
<protein>
    <submittedName>
        <fullName evidence="10">MFS transporter</fullName>
    </submittedName>
</protein>
<evidence type="ECO:0000256" key="5">
    <source>
        <dbReference type="ARBA" id="ARBA00022989"/>
    </source>
</evidence>
<keyword evidence="4 8" id="KW-0812">Transmembrane</keyword>
<gene>
    <name evidence="10" type="ORF">GCM10022377_21930</name>
</gene>
<keyword evidence="2" id="KW-0813">Transport</keyword>
<comment type="caution">
    <text evidence="10">The sequence shown here is derived from an EMBL/GenBank/DDBJ whole genome shotgun (WGS) entry which is preliminary data.</text>
</comment>
<reference evidence="11" key="1">
    <citation type="journal article" date="2019" name="Int. J. Syst. Evol. Microbiol.">
        <title>The Global Catalogue of Microorganisms (GCM) 10K type strain sequencing project: providing services to taxonomists for standard genome sequencing and annotation.</title>
        <authorList>
            <consortium name="The Broad Institute Genomics Platform"/>
            <consortium name="The Broad Institute Genome Sequencing Center for Infectious Disease"/>
            <person name="Wu L."/>
            <person name="Ma J."/>
        </authorList>
    </citation>
    <scope>NUCLEOTIDE SEQUENCE [LARGE SCALE GENOMIC DNA]</scope>
    <source>
        <strain evidence="11">JCM 16961</strain>
    </source>
</reference>
<feature type="transmembrane region" description="Helical" evidence="8">
    <location>
        <begin position="241"/>
        <end position="261"/>
    </location>
</feature>
<feature type="transmembrane region" description="Helical" evidence="8">
    <location>
        <begin position="125"/>
        <end position="147"/>
    </location>
</feature>
<feature type="transmembrane region" description="Helical" evidence="8">
    <location>
        <begin position="402"/>
        <end position="423"/>
    </location>
</feature>
<dbReference type="EMBL" id="BAABCJ010000005">
    <property type="protein sequence ID" value="GAA3707727.1"/>
    <property type="molecule type" value="Genomic_DNA"/>
</dbReference>
<evidence type="ECO:0000256" key="6">
    <source>
        <dbReference type="ARBA" id="ARBA00023136"/>
    </source>
</evidence>
<dbReference type="RefSeq" id="WP_344884317.1">
    <property type="nucleotide sequence ID" value="NZ_BAABCJ010000005.1"/>
</dbReference>
<accession>A0ABP7DQK8</accession>
<keyword evidence="11" id="KW-1185">Reference proteome</keyword>
<evidence type="ECO:0000256" key="4">
    <source>
        <dbReference type="ARBA" id="ARBA00022692"/>
    </source>
</evidence>
<dbReference type="InterPro" id="IPR005828">
    <property type="entry name" value="MFS_sugar_transport-like"/>
</dbReference>
<evidence type="ECO:0000313" key="10">
    <source>
        <dbReference type="EMBL" id="GAA3707727.1"/>
    </source>
</evidence>
<dbReference type="PROSITE" id="PS50850">
    <property type="entry name" value="MFS"/>
    <property type="match status" value="1"/>
</dbReference>
<dbReference type="PANTHER" id="PTHR43045">
    <property type="entry name" value="SHIKIMATE TRANSPORTER"/>
    <property type="match status" value="1"/>
</dbReference>
<dbReference type="InterPro" id="IPR036259">
    <property type="entry name" value="MFS_trans_sf"/>
</dbReference>
<evidence type="ECO:0000256" key="7">
    <source>
        <dbReference type="SAM" id="MobiDB-lite"/>
    </source>
</evidence>
<dbReference type="Gene3D" id="1.20.1250.20">
    <property type="entry name" value="MFS general substrate transporter like domains"/>
    <property type="match status" value="2"/>
</dbReference>
<keyword evidence="6 8" id="KW-0472">Membrane</keyword>
<evidence type="ECO:0000256" key="2">
    <source>
        <dbReference type="ARBA" id="ARBA00022448"/>
    </source>
</evidence>
<evidence type="ECO:0000256" key="8">
    <source>
        <dbReference type="SAM" id="Phobius"/>
    </source>
</evidence>
<evidence type="ECO:0000256" key="1">
    <source>
        <dbReference type="ARBA" id="ARBA00004651"/>
    </source>
</evidence>
<sequence>MDTSHTSKPGFDHRQARRAGTAAFVGTAIEWYDFYIYATAAALVFGPVFFPESDRMVAVAAAFATYAVGFFVRPLGAIIFGHIGDRFGRRPSLVITLLGMGLATVMVGLLPTYGQVGAWAPALLILLRVVQGLAVGGEWGGAVLMAVEHAPEKHKTFYGGFPQLGNSAGALAATGIFSLLSTMGDTFLVDGGWRIPFLLSLPLVGLGFWVRFRLEESPVFDQFRDEQPTQLPLTYAVRTNWLPMLLGIGMAGVSTGGYYIVTSFATAYGTEPEIGLSETLILNALSAAAFVEFVTTLGIAWLGDRYGRKKVVMVGVLGSGVLVVPQFLTLDGGSVWAIFAAFIGMRLVMTATYAPVATVMAQMFRPQARYTSMSLSNGIAAAIWGGLGPVTATWLYVQTGTIWSVIVLFLAMVAVSAVSLHFAPQYIDPVTDTSADGADPAPSVDARADSIR</sequence>
<dbReference type="Proteomes" id="UP001501536">
    <property type="component" value="Unassembled WGS sequence"/>
</dbReference>
<evidence type="ECO:0000259" key="9">
    <source>
        <dbReference type="PROSITE" id="PS50850"/>
    </source>
</evidence>
<feature type="region of interest" description="Disordered" evidence="7">
    <location>
        <begin position="433"/>
        <end position="452"/>
    </location>
</feature>
<organism evidence="10 11">
    <name type="scientific">Zhihengliuella alba</name>
    <dbReference type="NCBI Taxonomy" id="547018"/>
    <lineage>
        <taxon>Bacteria</taxon>
        <taxon>Bacillati</taxon>
        <taxon>Actinomycetota</taxon>
        <taxon>Actinomycetes</taxon>
        <taxon>Micrococcales</taxon>
        <taxon>Micrococcaceae</taxon>
        <taxon>Zhihengliuella</taxon>
    </lineage>
</organism>
<feature type="transmembrane region" description="Helical" evidence="8">
    <location>
        <begin position="334"/>
        <end position="354"/>
    </location>
</feature>
<dbReference type="Pfam" id="PF07690">
    <property type="entry name" value="MFS_1"/>
    <property type="match status" value="1"/>
</dbReference>
<feature type="transmembrane region" description="Helical" evidence="8">
    <location>
        <begin position="195"/>
        <end position="214"/>
    </location>
</feature>